<keyword evidence="2" id="KW-0963">Cytoplasm</keyword>
<evidence type="ECO:0000256" key="6">
    <source>
        <dbReference type="SAM" id="Coils"/>
    </source>
</evidence>
<evidence type="ECO:0000256" key="3">
    <source>
        <dbReference type="ARBA" id="ARBA00022618"/>
    </source>
</evidence>
<feature type="compositionally biased region" description="Low complexity" evidence="7">
    <location>
        <begin position="180"/>
        <end position="194"/>
    </location>
</feature>
<proteinExistence type="predicted"/>
<evidence type="ECO:0000256" key="7">
    <source>
        <dbReference type="SAM" id="MobiDB-lite"/>
    </source>
</evidence>
<evidence type="ECO:0000256" key="5">
    <source>
        <dbReference type="ARBA" id="ARBA00023306"/>
    </source>
</evidence>
<dbReference type="NCBIfam" id="TIGR03544">
    <property type="entry name" value="DivI1A_domain"/>
    <property type="match status" value="1"/>
</dbReference>
<dbReference type="Proteomes" id="UP001598138">
    <property type="component" value="Unassembled WGS sequence"/>
</dbReference>
<dbReference type="PANTHER" id="PTHR35794">
    <property type="entry name" value="CELL DIVISION PROTEIN DIVIVA"/>
    <property type="match status" value="1"/>
</dbReference>
<gene>
    <name evidence="8" type="ORF">U0R10_02975</name>
</gene>
<feature type="coiled-coil region" evidence="6">
    <location>
        <begin position="31"/>
        <end position="148"/>
    </location>
</feature>
<reference evidence="8 9" key="1">
    <citation type="submission" date="2024-03" db="EMBL/GenBank/DDBJ databases">
        <title>Aquirufa genome sequencing.</title>
        <authorList>
            <person name="Pitt A."/>
            <person name="Hahn M.W."/>
        </authorList>
    </citation>
    <scope>NUCLEOTIDE SEQUENCE [LARGE SCALE GENOMIC DNA]</scope>
    <source>
        <strain evidence="8 9">OSTEICH-129V</strain>
    </source>
</reference>
<dbReference type="RefSeq" id="WP_377982332.1">
    <property type="nucleotide sequence ID" value="NZ_JBBKXZ010000001.1"/>
</dbReference>
<feature type="region of interest" description="Disordered" evidence="7">
    <location>
        <begin position="174"/>
        <end position="213"/>
    </location>
</feature>
<dbReference type="InterPro" id="IPR007793">
    <property type="entry name" value="DivIVA_fam"/>
</dbReference>
<evidence type="ECO:0000256" key="1">
    <source>
        <dbReference type="ARBA" id="ARBA00004496"/>
    </source>
</evidence>
<evidence type="ECO:0000256" key="2">
    <source>
        <dbReference type="ARBA" id="ARBA00022490"/>
    </source>
</evidence>
<comment type="caution">
    <text evidence="8">The sequence shown here is derived from an EMBL/GenBank/DDBJ whole genome shotgun (WGS) entry which is preliminary data.</text>
</comment>
<evidence type="ECO:0000256" key="4">
    <source>
        <dbReference type="ARBA" id="ARBA00023054"/>
    </source>
</evidence>
<dbReference type="EMBL" id="JBBKXZ010000001">
    <property type="protein sequence ID" value="MFD3393576.1"/>
    <property type="molecule type" value="Genomic_DNA"/>
</dbReference>
<sequence>MSISAVSFSKGFRGYDVAEVQAYVNSVDQFAAESARNEQLMQEKIQQLEQEVNRLREVESSLFRAMKLAEEAQVHWQQKVEKEAEGILADAKKKANALIAESEQSVKKAALLVENERKQLLAHSEQELKEKQREMGRLEAVQQAFAEQMLELSQQTIDQLAKWKKDVPPVAPVKSEQVKAKSASKMVKPVVKPKPVAKKKAKPVSKPAKSNHLDVTTIEDDGLPTLNKVLEAYAKSSGPRGKVGDLN</sequence>
<keyword evidence="9" id="KW-1185">Reference proteome</keyword>
<dbReference type="PANTHER" id="PTHR35794:SF1">
    <property type="entry name" value="CELL CYCLE PROTEIN GPSB"/>
    <property type="match status" value="1"/>
</dbReference>
<keyword evidence="5" id="KW-0131">Cell cycle</keyword>
<dbReference type="Pfam" id="PF05103">
    <property type="entry name" value="DivIVA"/>
    <property type="match status" value="1"/>
</dbReference>
<evidence type="ECO:0000313" key="8">
    <source>
        <dbReference type="EMBL" id="MFD3393576.1"/>
    </source>
</evidence>
<keyword evidence="3" id="KW-0132">Cell division</keyword>
<dbReference type="InterPro" id="IPR019933">
    <property type="entry name" value="DivIVA_domain"/>
</dbReference>
<name>A0ABW6D9H7_9BACT</name>
<dbReference type="Gene3D" id="6.10.250.660">
    <property type="match status" value="1"/>
</dbReference>
<organism evidence="8 9">
    <name type="scientific">Aquirufa avitistagni</name>
    <dbReference type="NCBI Taxonomy" id="3104728"/>
    <lineage>
        <taxon>Bacteria</taxon>
        <taxon>Pseudomonadati</taxon>
        <taxon>Bacteroidota</taxon>
        <taxon>Cytophagia</taxon>
        <taxon>Cytophagales</taxon>
        <taxon>Flectobacillaceae</taxon>
        <taxon>Aquirufa</taxon>
    </lineage>
</organism>
<protein>
    <submittedName>
        <fullName evidence="8">DivIVA domain-containing protein</fullName>
    </submittedName>
</protein>
<evidence type="ECO:0000313" key="9">
    <source>
        <dbReference type="Proteomes" id="UP001598138"/>
    </source>
</evidence>
<keyword evidence="4 6" id="KW-0175">Coiled coil</keyword>
<accession>A0ABW6D9H7</accession>
<comment type="subcellular location">
    <subcellularLocation>
        <location evidence="1">Cytoplasm</location>
    </subcellularLocation>
</comment>